<dbReference type="SUPFAM" id="SSF56801">
    <property type="entry name" value="Acetyl-CoA synthetase-like"/>
    <property type="match status" value="1"/>
</dbReference>
<protein>
    <submittedName>
        <fullName evidence="1">TIGR03089 family protein</fullName>
    </submittedName>
</protein>
<dbReference type="InterPro" id="IPR042099">
    <property type="entry name" value="ANL_N_sf"/>
</dbReference>
<name>A0A5C4W3G9_9ACTN</name>
<dbReference type="EMBL" id="VDMP01000020">
    <property type="protein sequence ID" value="TNM42732.1"/>
    <property type="molecule type" value="Genomic_DNA"/>
</dbReference>
<evidence type="ECO:0000313" key="1">
    <source>
        <dbReference type="EMBL" id="TNM42732.1"/>
    </source>
</evidence>
<dbReference type="InterPro" id="IPR017523">
    <property type="entry name" value="Rv3268"/>
</dbReference>
<dbReference type="RefSeq" id="WP_139622129.1">
    <property type="nucleotide sequence ID" value="NZ_VDMP01000020.1"/>
</dbReference>
<reference evidence="1 2" key="1">
    <citation type="journal article" date="2016" name="Int. J. Syst. Evol. Microbiol.">
        <title>Nocardioides albidus sp. nov., an actinobacterium isolated from garden soil.</title>
        <authorList>
            <person name="Singh H."/>
            <person name="Du J."/>
            <person name="Trinh H."/>
            <person name="Won K."/>
            <person name="Yang J.E."/>
            <person name="Yin C."/>
            <person name="Kook M."/>
            <person name="Yi T.H."/>
        </authorList>
    </citation>
    <scope>NUCLEOTIDE SEQUENCE [LARGE SCALE GENOMIC DNA]</scope>
    <source>
        <strain evidence="1 2">CCTCC AB 2015297</strain>
    </source>
</reference>
<accession>A0A5C4W3G9</accession>
<proteinExistence type="predicted"/>
<evidence type="ECO:0000313" key="2">
    <source>
        <dbReference type="Proteomes" id="UP000313231"/>
    </source>
</evidence>
<keyword evidence="2" id="KW-1185">Reference proteome</keyword>
<organism evidence="1 2">
    <name type="scientific">Nocardioides albidus</name>
    <dbReference type="NCBI Taxonomy" id="1517589"/>
    <lineage>
        <taxon>Bacteria</taxon>
        <taxon>Bacillati</taxon>
        <taxon>Actinomycetota</taxon>
        <taxon>Actinomycetes</taxon>
        <taxon>Propionibacteriales</taxon>
        <taxon>Nocardioidaceae</taxon>
        <taxon>Nocardioides</taxon>
    </lineage>
</organism>
<dbReference type="Proteomes" id="UP000313231">
    <property type="component" value="Unassembled WGS sequence"/>
</dbReference>
<dbReference type="NCBIfam" id="TIGR03089">
    <property type="entry name" value="TIGR03089 family protein"/>
    <property type="match status" value="1"/>
</dbReference>
<sequence>MTPPTTFPAVLTTRLRTDPGQPLVTFYDHATGERVELSVTTWANWVAKASSLLVDELGLERGDRLAIDLPPHWLGTVFLGAAWNCGLTVTEPTDSALAAVVCGPDSLPAWSARSAELAVLACALLPLGVRFAEPLPAGVVDVGVDIWSQPDAFQAWDPPQADDPAIEAGGRVLTQAQLWSEAAAARLVGGGRLLAVADPVTEPAILCEPLLSGGSLVLVARAEPERLEATYAAEHATARFPA</sequence>
<comment type="caution">
    <text evidence="1">The sequence shown here is derived from an EMBL/GenBank/DDBJ whole genome shotgun (WGS) entry which is preliminary data.</text>
</comment>
<dbReference type="OrthoDB" id="3396763at2"/>
<gene>
    <name evidence="1" type="ORF">FHP29_06875</name>
</gene>
<dbReference type="Gene3D" id="3.40.50.12780">
    <property type="entry name" value="N-terminal domain of ligase-like"/>
    <property type="match status" value="1"/>
</dbReference>
<dbReference type="AlphaFoldDB" id="A0A5C4W3G9"/>